<dbReference type="Proteomes" id="UP000189933">
    <property type="component" value="Unassembled WGS sequence"/>
</dbReference>
<dbReference type="Pfam" id="PF00664">
    <property type="entry name" value="ABC_membrane"/>
    <property type="match status" value="1"/>
</dbReference>
<name>A0A1T4QPN2_9FIRM</name>
<dbReference type="InterPro" id="IPR036640">
    <property type="entry name" value="ABC1_TM_sf"/>
</dbReference>
<evidence type="ECO:0000256" key="6">
    <source>
        <dbReference type="ARBA" id="ARBA00022989"/>
    </source>
</evidence>
<dbReference type="InterPro" id="IPR003439">
    <property type="entry name" value="ABC_transporter-like_ATP-bd"/>
</dbReference>
<dbReference type="AlphaFoldDB" id="A0A1T4QPN2"/>
<dbReference type="SUPFAM" id="SSF90123">
    <property type="entry name" value="ABC transporter transmembrane region"/>
    <property type="match status" value="1"/>
</dbReference>
<evidence type="ECO:0000313" key="11">
    <source>
        <dbReference type="EMBL" id="SKA05742.1"/>
    </source>
</evidence>
<keyword evidence="6 8" id="KW-1133">Transmembrane helix</keyword>
<gene>
    <name evidence="11" type="ORF">SAMN02745885_01755</name>
</gene>
<dbReference type="InterPro" id="IPR017871">
    <property type="entry name" value="ABC_transporter-like_CS"/>
</dbReference>
<feature type="transmembrane region" description="Helical" evidence="8">
    <location>
        <begin position="39"/>
        <end position="64"/>
    </location>
</feature>
<dbReference type="GO" id="GO:0016887">
    <property type="term" value="F:ATP hydrolysis activity"/>
    <property type="evidence" value="ECO:0007669"/>
    <property type="project" value="InterPro"/>
</dbReference>
<keyword evidence="7 8" id="KW-0472">Membrane</keyword>
<proteinExistence type="predicted"/>
<keyword evidence="4" id="KW-0547">Nucleotide-binding</keyword>
<dbReference type="InterPro" id="IPR027417">
    <property type="entry name" value="P-loop_NTPase"/>
</dbReference>
<dbReference type="PROSITE" id="PS50929">
    <property type="entry name" value="ABC_TM1F"/>
    <property type="match status" value="1"/>
</dbReference>
<evidence type="ECO:0000256" key="5">
    <source>
        <dbReference type="ARBA" id="ARBA00022840"/>
    </source>
</evidence>
<dbReference type="GO" id="GO:0015421">
    <property type="term" value="F:ABC-type oligopeptide transporter activity"/>
    <property type="evidence" value="ECO:0007669"/>
    <property type="project" value="TreeGrafter"/>
</dbReference>
<keyword evidence="3 8" id="KW-0812">Transmembrane</keyword>
<dbReference type="GO" id="GO:0005524">
    <property type="term" value="F:ATP binding"/>
    <property type="evidence" value="ECO:0007669"/>
    <property type="project" value="UniProtKB-KW"/>
</dbReference>
<dbReference type="PROSITE" id="PS50893">
    <property type="entry name" value="ABC_TRANSPORTER_2"/>
    <property type="match status" value="1"/>
</dbReference>
<reference evidence="12" key="1">
    <citation type="submission" date="2017-02" db="EMBL/GenBank/DDBJ databases">
        <authorList>
            <person name="Varghese N."/>
            <person name="Submissions S."/>
        </authorList>
    </citation>
    <scope>NUCLEOTIDE SEQUENCE [LARGE SCALE GENOMIC DNA]</scope>
    <source>
        <strain evidence="12">DSM 16521</strain>
    </source>
</reference>
<evidence type="ECO:0000256" key="4">
    <source>
        <dbReference type="ARBA" id="ARBA00022741"/>
    </source>
</evidence>
<dbReference type="OrthoDB" id="9762778at2"/>
<organism evidence="11 12">
    <name type="scientific">Carboxydocella sporoproducens DSM 16521</name>
    <dbReference type="NCBI Taxonomy" id="1121270"/>
    <lineage>
        <taxon>Bacteria</taxon>
        <taxon>Bacillati</taxon>
        <taxon>Bacillota</taxon>
        <taxon>Clostridia</taxon>
        <taxon>Eubacteriales</taxon>
        <taxon>Clostridiales Family XVI. Incertae Sedis</taxon>
        <taxon>Carboxydocella</taxon>
    </lineage>
</organism>
<dbReference type="PANTHER" id="PTHR43394">
    <property type="entry name" value="ATP-DEPENDENT PERMEASE MDL1, MITOCHONDRIAL"/>
    <property type="match status" value="1"/>
</dbReference>
<dbReference type="Pfam" id="PF00005">
    <property type="entry name" value="ABC_tran"/>
    <property type="match status" value="1"/>
</dbReference>
<sequence>MAHPFSGVDWGLEEKKITKPDPRLLTRIAGYLWPYWRQWLLVLLCILGGAAMGALQPYLIKLILDQAIPQGKLGLLNLLVAGIIAAALLGGLLGVAQFYLATLIGQKLMYTLRQQMYEHLQQLSLSFFVRHKTGEIISRLTNDVGGLQNVVGDTITGLFNNGLVFLVTLGSMFWLDWRLTLVALVVLPALVLPTRQVGRMNYRARKMAQQKLADLSSLMQETLNISGAMLIRAFGRQWEENSRFARENRELLELELKQKMIGRWFFMLLGVITAAGPAFIYWFGGWQAIKGELSIGTVVAFTAYLSRLYMPVSALANLVVNIQGSLALFERLFAFLDEVPEVQEKGESVTLTEIKGRLEFRDVWFGYEKDRPILQGVSFAIEPGQTVAIVGPSGAGKSTISYLVPRFFDPWQGEVRLDGIDIRDLSLATLSRHIGLVTQETILFHATVRENLLYGKPEATEAEMVAAARAAHIHDLIMSLPEGYDTVVGERGYRLSGGEKQRLALARVILKNPRIFILDEATSNLDSHSEQLIQQALEPLLKTRTSLVIAHRLSTILSADRILVLAGGKIVEEGTHQELLALNGRYARLYREQFGQTAEPAG</sequence>
<dbReference type="InterPro" id="IPR039421">
    <property type="entry name" value="Type_1_exporter"/>
</dbReference>
<evidence type="ECO:0000259" key="10">
    <source>
        <dbReference type="PROSITE" id="PS50929"/>
    </source>
</evidence>
<feature type="transmembrane region" description="Helical" evidence="8">
    <location>
        <begin position="264"/>
        <end position="283"/>
    </location>
</feature>
<dbReference type="Gene3D" id="1.20.1560.10">
    <property type="entry name" value="ABC transporter type 1, transmembrane domain"/>
    <property type="match status" value="1"/>
</dbReference>
<keyword evidence="12" id="KW-1185">Reference proteome</keyword>
<dbReference type="RefSeq" id="WP_078665795.1">
    <property type="nucleotide sequence ID" value="NZ_FUXM01000020.1"/>
</dbReference>
<evidence type="ECO:0000256" key="2">
    <source>
        <dbReference type="ARBA" id="ARBA00022448"/>
    </source>
</evidence>
<feature type="transmembrane region" description="Helical" evidence="8">
    <location>
        <begin position="177"/>
        <end position="197"/>
    </location>
</feature>
<dbReference type="SMART" id="SM00382">
    <property type="entry name" value="AAA"/>
    <property type="match status" value="1"/>
</dbReference>
<dbReference type="Gene3D" id="3.40.50.300">
    <property type="entry name" value="P-loop containing nucleotide triphosphate hydrolases"/>
    <property type="match status" value="1"/>
</dbReference>
<dbReference type="PROSITE" id="PS00211">
    <property type="entry name" value="ABC_TRANSPORTER_1"/>
    <property type="match status" value="1"/>
</dbReference>
<feature type="domain" description="ABC transmembrane type-1" evidence="10">
    <location>
        <begin position="40"/>
        <end position="324"/>
    </location>
</feature>
<dbReference type="SUPFAM" id="SSF52540">
    <property type="entry name" value="P-loop containing nucleoside triphosphate hydrolases"/>
    <property type="match status" value="1"/>
</dbReference>
<dbReference type="FunFam" id="3.40.50.300:FF:000287">
    <property type="entry name" value="Multidrug ABC transporter ATP-binding protein"/>
    <property type="match status" value="1"/>
</dbReference>
<comment type="subcellular location">
    <subcellularLocation>
        <location evidence="1">Cell membrane</location>
        <topology evidence="1">Multi-pass membrane protein</topology>
    </subcellularLocation>
</comment>
<feature type="domain" description="ABC transporter" evidence="9">
    <location>
        <begin position="358"/>
        <end position="592"/>
    </location>
</feature>
<evidence type="ECO:0000256" key="8">
    <source>
        <dbReference type="SAM" id="Phobius"/>
    </source>
</evidence>
<keyword evidence="2" id="KW-0813">Transport</keyword>
<dbReference type="CDD" id="cd18550">
    <property type="entry name" value="ABC_6TM_exporter_like"/>
    <property type="match status" value="1"/>
</dbReference>
<evidence type="ECO:0000313" key="12">
    <source>
        <dbReference type="Proteomes" id="UP000189933"/>
    </source>
</evidence>
<evidence type="ECO:0000259" key="9">
    <source>
        <dbReference type="PROSITE" id="PS50893"/>
    </source>
</evidence>
<keyword evidence="5 11" id="KW-0067">ATP-binding</keyword>
<accession>A0A1T4QPN2</accession>
<dbReference type="InterPro" id="IPR003593">
    <property type="entry name" value="AAA+_ATPase"/>
</dbReference>
<dbReference type="InterPro" id="IPR011527">
    <property type="entry name" value="ABC1_TM_dom"/>
</dbReference>
<dbReference type="GO" id="GO:0005886">
    <property type="term" value="C:plasma membrane"/>
    <property type="evidence" value="ECO:0007669"/>
    <property type="project" value="UniProtKB-SubCell"/>
</dbReference>
<evidence type="ECO:0000256" key="1">
    <source>
        <dbReference type="ARBA" id="ARBA00004651"/>
    </source>
</evidence>
<evidence type="ECO:0000256" key="7">
    <source>
        <dbReference type="ARBA" id="ARBA00023136"/>
    </source>
</evidence>
<protein>
    <submittedName>
        <fullName evidence="11">ATP-binding cassette, subfamily B</fullName>
    </submittedName>
</protein>
<dbReference type="EMBL" id="FUXM01000020">
    <property type="protein sequence ID" value="SKA05742.1"/>
    <property type="molecule type" value="Genomic_DNA"/>
</dbReference>
<evidence type="ECO:0000256" key="3">
    <source>
        <dbReference type="ARBA" id="ARBA00022692"/>
    </source>
</evidence>
<dbReference type="PANTHER" id="PTHR43394:SF1">
    <property type="entry name" value="ATP-BINDING CASSETTE SUB-FAMILY B MEMBER 10, MITOCHONDRIAL"/>
    <property type="match status" value="1"/>
</dbReference>
<feature type="transmembrane region" description="Helical" evidence="8">
    <location>
        <begin position="76"/>
        <end position="100"/>
    </location>
</feature>